<dbReference type="Gene3D" id="1.10.630.10">
    <property type="entry name" value="Cytochrome P450"/>
    <property type="match status" value="1"/>
</dbReference>
<sequence length="131" mass="14661">MTLIRIVNPMPELILYHLMKFPSSVYRFRQETSGAATSCDKEDYCHHSAVGLGLQRIVPQGGANLSGQYFPVGTTVAINAWVLYYTTTTWGDDTKLWRPERWLKLVARIWTNTGIALVWEDEPVSGGISAG</sequence>
<keyword evidence="2" id="KW-1185">Reference proteome</keyword>
<dbReference type="OrthoDB" id="3433436at2759"/>
<dbReference type="GO" id="GO:0016705">
    <property type="term" value="F:oxidoreductase activity, acting on paired donors, with incorporation or reduction of molecular oxygen"/>
    <property type="evidence" value="ECO:0007669"/>
    <property type="project" value="InterPro"/>
</dbReference>
<comment type="caution">
    <text evidence="1">The sequence shown here is derived from an EMBL/GenBank/DDBJ whole genome shotgun (WGS) entry which is preliminary data.</text>
</comment>
<gene>
    <name evidence="1" type="ORF">BJ878DRAFT_479553</name>
</gene>
<reference evidence="1" key="1">
    <citation type="journal article" date="2021" name="IMA Fungus">
        <title>Genomic characterization of three marine fungi, including Emericellopsis atlantica sp. nov. with signatures of a generalist lifestyle and marine biomass degradation.</title>
        <authorList>
            <person name="Hagestad O.C."/>
            <person name="Hou L."/>
            <person name="Andersen J.H."/>
            <person name="Hansen E.H."/>
            <person name="Altermark B."/>
            <person name="Li C."/>
            <person name="Kuhnert E."/>
            <person name="Cox R.J."/>
            <person name="Crous P.W."/>
            <person name="Spatafora J.W."/>
            <person name="Lail K."/>
            <person name="Amirebrahimi M."/>
            <person name="Lipzen A."/>
            <person name="Pangilinan J."/>
            <person name="Andreopoulos W."/>
            <person name="Hayes R.D."/>
            <person name="Ng V."/>
            <person name="Grigoriev I.V."/>
            <person name="Jackson S.A."/>
            <person name="Sutton T.D.S."/>
            <person name="Dobson A.D.W."/>
            <person name="Rama T."/>
        </authorList>
    </citation>
    <scope>NUCLEOTIDE SEQUENCE</scope>
    <source>
        <strain evidence="1">TRa3180A</strain>
    </source>
</reference>
<dbReference type="GO" id="GO:0020037">
    <property type="term" value="F:heme binding"/>
    <property type="evidence" value="ECO:0007669"/>
    <property type="project" value="InterPro"/>
</dbReference>
<protein>
    <submittedName>
        <fullName evidence="1">Uncharacterized protein</fullName>
    </submittedName>
</protein>
<dbReference type="AlphaFoldDB" id="A0A9P7Z549"/>
<dbReference type="SUPFAM" id="SSF48264">
    <property type="entry name" value="Cytochrome P450"/>
    <property type="match status" value="1"/>
</dbReference>
<dbReference type="EMBL" id="MU253866">
    <property type="protein sequence ID" value="KAG9245073.1"/>
    <property type="molecule type" value="Genomic_DNA"/>
</dbReference>
<proteinExistence type="predicted"/>
<dbReference type="GO" id="GO:0005506">
    <property type="term" value="F:iron ion binding"/>
    <property type="evidence" value="ECO:0007669"/>
    <property type="project" value="InterPro"/>
</dbReference>
<dbReference type="InterPro" id="IPR036396">
    <property type="entry name" value="Cyt_P450_sf"/>
</dbReference>
<evidence type="ECO:0000313" key="1">
    <source>
        <dbReference type="EMBL" id="KAG9245073.1"/>
    </source>
</evidence>
<organism evidence="1 2">
    <name type="scientific">Calycina marina</name>
    <dbReference type="NCBI Taxonomy" id="1763456"/>
    <lineage>
        <taxon>Eukaryota</taxon>
        <taxon>Fungi</taxon>
        <taxon>Dikarya</taxon>
        <taxon>Ascomycota</taxon>
        <taxon>Pezizomycotina</taxon>
        <taxon>Leotiomycetes</taxon>
        <taxon>Helotiales</taxon>
        <taxon>Pezizellaceae</taxon>
        <taxon>Calycina</taxon>
    </lineage>
</organism>
<dbReference type="Proteomes" id="UP000887226">
    <property type="component" value="Unassembled WGS sequence"/>
</dbReference>
<dbReference type="GO" id="GO:0004497">
    <property type="term" value="F:monooxygenase activity"/>
    <property type="evidence" value="ECO:0007669"/>
    <property type="project" value="InterPro"/>
</dbReference>
<accession>A0A9P7Z549</accession>
<evidence type="ECO:0000313" key="2">
    <source>
        <dbReference type="Proteomes" id="UP000887226"/>
    </source>
</evidence>
<name>A0A9P7Z549_9HELO</name>